<sequence>MRHNKTVAQILIRYQVQRGIVVIPKSVDPSRITSNIQVFDFELTNDEMNIIDDLNRNHRFHRNDKVSKHTHYPFKIAF</sequence>
<evidence type="ECO:0000313" key="3">
    <source>
        <dbReference type="Proteomes" id="UP000288716"/>
    </source>
</evidence>
<dbReference type="Proteomes" id="UP000288716">
    <property type="component" value="Unassembled WGS sequence"/>
</dbReference>
<dbReference type="OrthoDB" id="416253at2759"/>
<protein>
    <submittedName>
        <fullName evidence="2">Aldose reductase-like protein</fullName>
    </submittedName>
</protein>
<gene>
    <name evidence="2" type="ORF">B4U80_05522</name>
</gene>
<dbReference type="GO" id="GO:0016491">
    <property type="term" value="F:oxidoreductase activity"/>
    <property type="evidence" value="ECO:0007669"/>
    <property type="project" value="InterPro"/>
</dbReference>
<reference evidence="2 3" key="1">
    <citation type="journal article" date="2018" name="Gigascience">
        <title>Genomes of trombidid mites reveal novel predicted allergens and laterally-transferred genes associated with secondary metabolism.</title>
        <authorList>
            <person name="Dong X."/>
            <person name="Chaisiri K."/>
            <person name="Xia D."/>
            <person name="Armstrong S.D."/>
            <person name="Fang Y."/>
            <person name="Donnelly M.J."/>
            <person name="Kadowaki T."/>
            <person name="McGarry J.W."/>
            <person name="Darby A.C."/>
            <person name="Makepeace B.L."/>
        </authorList>
    </citation>
    <scope>NUCLEOTIDE SEQUENCE [LARGE SCALE GENOMIC DNA]</scope>
    <source>
        <strain evidence="2">UoL-UT</strain>
    </source>
</reference>
<organism evidence="2 3">
    <name type="scientific">Leptotrombidium deliense</name>
    <dbReference type="NCBI Taxonomy" id="299467"/>
    <lineage>
        <taxon>Eukaryota</taxon>
        <taxon>Metazoa</taxon>
        <taxon>Ecdysozoa</taxon>
        <taxon>Arthropoda</taxon>
        <taxon>Chelicerata</taxon>
        <taxon>Arachnida</taxon>
        <taxon>Acari</taxon>
        <taxon>Acariformes</taxon>
        <taxon>Trombidiformes</taxon>
        <taxon>Prostigmata</taxon>
        <taxon>Anystina</taxon>
        <taxon>Parasitengona</taxon>
        <taxon>Trombiculoidea</taxon>
        <taxon>Trombiculidae</taxon>
        <taxon>Leptotrombidium</taxon>
    </lineage>
</organism>
<dbReference type="VEuPathDB" id="VectorBase:LDEU013882"/>
<dbReference type="PANTHER" id="PTHR43827:SF14">
    <property type="entry name" value="NADP-DEPENDENT OXIDOREDUCTASE DOMAIN-CONTAINING PROTEIN"/>
    <property type="match status" value="1"/>
</dbReference>
<feature type="domain" description="NADP-dependent oxidoreductase" evidence="1">
    <location>
        <begin position="2"/>
        <end position="55"/>
    </location>
</feature>
<dbReference type="STRING" id="299467.A0A443RSE8"/>
<dbReference type="SUPFAM" id="SSF51430">
    <property type="entry name" value="NAD(P)-linked oxidoreductase"/>
    <property type="match status" value="1"/>
</dbReference>
<dbReference type="EMBL" id="NCKV01045100">
    <property type="protein sequence ID" value="RWS18158.1"/>
    <property type="molecule type" value="Genomic_DNA"/>
</dbReference>
<keyword evidence="3" id="KW-1185">Reference proteome</keyword>
<dbReference type="Pfam" id="PF00248">
    <property type="entry name" value="Aldo_ket_red"/>
    <property type="match status" value="1"/>
</dbReference>
<evidence type="ECO:0000259" key="1">
    <source>
        <dbReference type="Pfam" id="PF00248"/>
    </source>
</evidence>
<comment type="caution">
    <text evidence="2">The sequence shown here is derived from an EMBL/GenBank/DDBJ whole genome shotgun (WGS) entry which is preliminary data.</text>
</comment>
<dbReference type="AlphaFoldDB" id="A0A443RSE8"/>
<dbReference type="PROSITE" id="PS00063">
    <property type="entry name" value="ALDOKETO_REDUCTASE_3"/>
    <property type="match status" value="1"/>
</dbReference>
<accession>A0A443RSE8</accession>
<dbReference type="Gene3D" id="3.20.20.100">
    <property type="entry name" value="NADP-dependent oxidoreductase domain"/>
    <property type="match status" value="1"/>
</dbReference>
<evidence type="ECO:0000313" key="2">
    <source>
        <dbReference type="EMBL" id="RWS18158.1"/>
    </source>
</evidence>
<dbReference type="InterPro" id="IPR036812">
    <property type="entry name" value="NAD(P)_OxRdtase_dom_sf"/>
</dbReference>
<dbReference type="InterPro" id="IPR018170">
    <property type="entry name" value="Aldo/ket_reductase_CS"/>
</dbReference>
<dbReference type="InterPro" id="IPR023210">
    <property type="entry name" value="NADP_OxRdtase_dom"/>
</dbReference>
<dbReference type="InterPro" id="IPR020471">
    <property type="entry name" value="AKR"/>
</dbReference>
<dbReference type="PANTHER" id="PTHR43827">
    <property type="entry name" value="2,5-DIKETO-D-GLUCONIC ACID REDUCTASE"/>
    <property type="match status" value="1"/>
</dbReference>
<name>A0A443RSE8_9ACAR</name>
<proteinExistence type="predicted"/>